<dbReference type="PANTHER" id="PTHR13487:SF3">
    <property type="entry name" value="REVERSION-INDUCING CYSTEINE-RICH PROTEIN WITH KAZAL MOTIFS"/>
    <property type="match status" value="1"/>
</dbReference>
<accession>V4AYJ1</accession>
<dbReference type="Pfam" id="PF07648">
    <property type="entry name" value="Kazal_2"/>
    <property type="match status" value="3"/>
</dbReference>
<dbReference type="Pfam" id="PF25027">
    <property type="entry name" value="EGF1_RECK"/>
    <property type="match status" value="1"/>
</dbReference>
<dbReference type="Pfam" id="PF23332">
    <property type="entry name" value="CC4_RECK"/>
    <property type="match status" value="2"/>
</dbReference>
<dbReference type="Pfam" id="PF23298">
    <property type="entry name" value="FZ_RECK"/>
    <property type="match status" value="1"/>
</dbReference>
<dbReference type="InterPro" id="IPR056978">
    <property type="entry name" value="CC4_RECK"/>
</dbReference>
<dbReference type="CDD" id="cd00104">
    <property type="entry name" value="KAZAL_FS"/>
    <property type="match status" value="1"/>
</dbReference>
<dbReference type="GO" id="GO:0008191">
    <property type="term" value="F:metalloendopeptidase inhibitor activity"/>
    <property type="evidence" value="ECO:0007669"/>
    <property type="project" value="InterPro"/>
</dbReference>
<dbReference type="HOGENOM" id="CLU_013883_0_0_1"/>
<dbReference type="Gene3D" id="3.30.60.30">
    <property type="match status" value="2"/>
</dbReference>
<dbReference type="InterPro" id="IPR036058">
    <property type="entry name" value="Kazal_dom_sf"/>
</dbReference>
<sequence length="869" mass="96268">MLIITYTNIKQLCYGTYIFQATSDVSLSRYCDTSVENLLFSCLHRQKGGEKCCSHAETFSCSLVCQSYHTYNSTNKREEKDILFKHCHGNNEKVYRCVQRQSRSTRASNPADKIPCCDRDTTPQCRDRCRDILKTSTGDDSSIIEDVIAACGQPDVRLPLWQCFLKTPAAKRNETPLVTGLDSAKLQCCSKAKTSRCRDLCTWTYNSDFVQHSKEFYQSCSYIQPVSMLEASMHNCLTDVEEPCQLGCKGLDFCSNFNYRPTQLFRSCNSQADKAARDAVKAWEKGTISLPQMTIPVRDIRQCKPEVWKAIACALQIKPCLKKPSPLSLCMEDCIYILSECVDKNRLSGHKTVPQLCNALPSKQEDGACISLSQYLSNNDIGKDNEVTSPCHPNPCGKREVCQVRRRKCKHLEDCKPYICKEGCMLGQMSTFLVPRGVYVRIPDKVHGTQPNEQCYKACHCSHRNKIENCKQLPCFTDKHCVIGPKHRKGGGTHFTIDKTLCACHDGHMICSKNNCKSPMVGATTSIISDMPGNCPAHYKPVCAKNGKTYPNFCLAKCAGFDENDVVQGSCSSQDPCSNEACGAGQRCVARRQVCLSYIDNNCNQFECVSESMTCNPHYHDSVCDDTGEEFTNACILFSHERTLAYRGHCMSGCSNTGEVCGHNGETYPSQCAAMADRTTVDYLGECRALGNLTGRSHCSNVKCQPLKPKHCKGLIPPGGCCPVCAAELHALFDPSQVESATRVMNEGPLTVTTVLNELSNQLTIAECDIFGYLSSEGGLVILVSTIVDQPTNLQLEACNSEAQRLEHLIRTGSPLLQSYLTLTPLLVAPVRKVTIDPSHSINESPSLNPSVLILLTTFLVLIFKQRVS</sequence>
<dbReference type="PROSITE" id="PS00282">
    <property type="entry name" value="KAZAL_1"/>
    <property type="match status" value="1"/>
</dbReference>
<dbReference type="RefSeq" id="XP_009049129.1">
    <property type="nucleotide sequence ID" value="XM_009050881.1"/>
</dbReference>
<dbReference type="InterPro" id="IPR039016">
    <property type="entry name" value="RECK"/>
</dbReference>
<proteinExistence type="predicted"/>
<dbReference type="GO" id="GO:0005886">
    <property type="term" value="C:plasma membrane"/>
    <property type="evidence" value="ECO:0007669"/>
    <property type="project" value="TreeGrafter"/>
</dbReference>
<gene>
    <name evidence="2" type="ORF">LOTGIDRAFT_141239</name>
</gene>
<evidence type="ECO:0000313" key="2">
    <source>
        <dbReference type="EMBL" id="ESP00166.1"/>
    </source>
</evidence>
<evidence type="ECO:0000259" key="1">
    <source>
        <dbReference type="PROSITE" id="PS51465"/>
    </source>
</evidence>
<organism evidence="2 3">
    <name type="scientific">Lottia gigantea</name>
    <name type="common">Giant owl limpet</name>
    <dbReference type="NCBI Taxonomy" id="225164"/>
    <lineage>
        <taxon>Eukaryota</taxon>
        <taxon>Metazoa</taxon>
        <taxon>Spiralia</taxon>
        <taxon>Lophotrochozoa</taxon>
        <taxon>Mollusca</taxon>
        <taxon>Gastropoda</taxon>
        <taxon>Patellogastropoda</taxon>
        <taxon>Lottioidea</taxon>
        <taxon>Lottiidae</taxon>
        <taxon>Lottia</taxon>
    </lineage>
</organism>
<protein>
    <recommendedName>
        <fullName evidence="1">Kazal-like domain-containing protein</fullName>
    </recommendedName>
</protein>
<dbReference type="SMART" id="SM00280">
    <property type="entry name" value="KAZAL"/>
    <property type="match status" value="2"/>
</dbReference>
<dbReference type="CTD" id="20234407"/>
<feature type="domain" description="Kazal-like" evidence="1">
    <location>
        <begin position="523"/>
        <end position="573"/>
    </location>
</feature>
<dbReference type="AlphaFoldDB" id="V4AYJ1"/>
<dbReference type="InterPro" id="IPR002350">
    <property type="entry name" value="Kazal_dom"/>
</dbReference>
<reference evidence="2 3" key="1">
    <citation type="journal article" date="2013" name="Nature">
        <title>Insights into bilaterian evolution from three spiralian genomes.</title>
        <authorList>
            <person name="Simakov O."/>
            <person name="Marletaz F."/>
            <person name="Cho S.J."/>
            <person name="Edsinger-Gonzales E."/>
            <person name="Havlak P."/>
            <person name="Hellsten U."/>
            <person name="Kuo D.H."/>
            <person name="Larsson T."/>
            <person name="Lv J."/>
            <person name="Arendt D."/>
            <person name="Savage R."/>
            <person name="Osoegawa K."/>
            <person name="de Jong P."/>
            <person name="Grimwood J."/>
            <person name="Chapman J.A."/>
            <person name="Shapiro H."/>
            <person name="Aerts A."/>
            <person name="Otillar R.P."/>
            <person name="Terry A.Y."/>
            <person name="Boore J.L."/>
            <person name="Grigoriev I.V."/>
            <person name="Lindberg D.R."/>
            <person name="Seaver E.C."/>
            <person name="Weisblat D.A."/>
            <person name="Putnam N.H."/>
            <person name="Rokhsar D.S."/>
        </authorList>
    </citation>
    <scope>NUCLEOTIDE SEQUENCE [LARGE SCALE GENOMIC DNA]</scope>
</reference>
<dbReference type="OrthoDB" id="5956770at2759"/>
<dbReference type="PANTHER" id="PTHR13487">
    <property type="entry name" value="SERINE PROTEASE INHIBITOR"/>
    <property type="match status" value="1"/>
</dbReference>
<dbReference type="InterPro" id="IPR056979">
    <property type="entry name" value="FZ_RECK"/>
</dbReference>
<evidence type="ECO:0000313" key="3">
    <source>
        <dbReference type="Proteomes" id="UP000030746"/>
    </source>
</evidence>
<dbReference type="STRING" id="225164.V4AYJ1"/>
<dbReference type="InterPro" id="IPR056976">
    <property type="entry name" value="EGF1_RECK"/>
</dbReference>
<dbReference type="OMA" id="GEVCDTQ"/>
<dbReference type="SUPFAM" id="SSF100895">
    <property type="entry name" value="Kazal-type serine protease inhibitors"/>
    <property type="match status" value="2"/>
</dbReference>
<dbReference type="EMBL" id="KB200828">
    <property type="protein sequence ID" value="ESP00166.1"/>
    <property type="molecule type" value="Genomic_DNA"/>
</dbReference>
<dbReference type="GO" id="GO:0030198">
    <property type="term" value="P:extracellular matrix organization"/>
    <property type="evidence" value="ECO:0007669"/>
    <property type="project" value="TreeGrafter"/>
</dbReference>
<dbReference type="KEGG" id="lgi:LOTGIDRAFT_141239"/>
<name>V4AYJ1_LOTGI</name>
<keyword evidence="3" id="KW-1185">Reference proteome</keyword>
<dbReference type="GeneID" id="20234407"/>
<dbReference type="PROSITE" id="PS51465">
    <property type="entry name" value="KAZAL_2"/>
    <property type="match status" value="1"/>
</dbReference>
<dbReference type="Proteomes" id="UP000030746">
    <property type="component" value="Unassembled WGS sequence"/>
</dbReference>